<reference evidence="2 3" key="1">
    <citation type="journal article" date="2014" name="Genome Announc.">
        <title>Draft Genome Sequence of Amycolatopsis lurida NRRL 2430, Producer of the Glycopeptide Family Antibiotic Ristocetin.</title>
        <authorList>
            <person name="Kwun M.J."/>
            <person name="Hong H.J."/>
        </authorList>
    </citation>
    <scope>NUCLEOTIDE SEQUENCE [LARGE SCALE GENOMIC DNA]</scope>
    <source>
        <strain evidence="2 3">NRRL 2430</strain>
    </source>
</reference>
<dbReference type="EMBL" id="JFBM01000034">
    <property type="protein sequence ID" value="KFU77351.1"/>
    <property type="molecule type" value="Genomic_DNA"/>
</dbReference>
<feature type="region of interest" description="Disordered" evidence="1">
    <location>
        <begin position="31"/>
        <end position="59"/>
    </location>
</feature>
<gene>
    <name evidence="2" type="ORF">BB31_31880</name>
</gene>
<keyword evidence="3" id="KW-1185">Reference proteome</keyword>
<comment type="caution">
    <text evidence="2">The sequence shown here is derived from an EMBL/GenBank/DDBJ whole genome shotgun (WGS) entry which is preliminary data.</text>
</comment>
<evidence type="ECO:0000313" key="3">
    <source>
        <dbReference type="Proteomes" id="UP000256220"/>
    </source>
</evidence>
<name>A0A2P2FKU8_AMYLU</name>
<dbReference type="RefSeq" id="WP_034319041.1">
    <property type="nucleotide sequence ID" value="NZ_JFBM01000034.1"/>
</dbReference>
<dbReference type="Proteomes" id="UP000256220">
    <property type="component" value="Unassembled WGS sequence"/>
</dbReference>
<feature type="compositionally biased region" description="Basic residues" evidence="1">
    <location>
        <begin position="44"/>
        <end position="55"/>
    </location>
</feature>
<evidence type="ECO:0000313" key="2">
    <source>
        <dbReference type="EMBL" id="KFU77351.1"/>
    </source>
</evidence>
<dbReference type="AlphaFoldDB" id="A0A2P2FKU8"/>
<protein>
    <submittedName>
        <fullName evidence="2">Uncharacterized protein</fullName>
    </submittedName>
</protein>
<proteinExistence type="predicted"/>
<accession>A0A2P2FKU8</accession>
<sequence>MLTLRAPDGRGDQADDGAEVTNLMLGYGYTVAPENTDDTEQTRARPRARRTRRTRTQVSRSLRAPTVLRFLTAVLRSSRTASNPSMC</sequence>
<evidence type="ECO:0000256" key="1">
    <source>
        <dbReference type="SAM" id="MobiDB-lite"/>
    </source>
</evidence>
<organism evidence="2 3">
    <name type="scientific">Amycolatopsis lurida NRRL 2430</name>
    <dbReference type="NCBI Taxonomy" id="1460371"/>
    <lineage>
        <taxon>Bacteria</taxon>
        <taxon>Bacillati</taxon>
        <taxon>Actinomycetota</taxon>
        <taxon>Actinomycetes</taxon>
        <taxon>Pseudonocardiales</taxon>
        <taxon>Pseudonocardiaceae</taxon>
        <taxon>Amycolatopsis</taxon>
    </lineage>
</organism>